<gene>
    <name evidence="6" type="ORF">KCX74_20370</name>
</gene>
<dbReference type="InterPro" id="IPR023213">
    <property type="entry name" value="CAT-like_dom_sf"/>
</dbReference>
<dbReference type="InterPro" id="IPR036736">
    <property type="entry name" value="ACP-like_sf"/>
</dbReference>
<dbReference type="GO" id="GO:0008610">
    <property type="term" value="P:lipid biosynthetic process"/>
    <property type="evidence" value="ECO:0007669"/>
    <property type="project" value="UniProtKB-ARBA"/>
</dbReference>
<evidence type="ECO:0000256" key="1">
    <source>
        <dbReference type="ARBA" id="ARBA00001957"/>
    </source>
</evidence>
<dbReference type="GO" id="GO:0003824">
    <property type="term" value="F:catalytic activity"/>
    <property type="evidence" value="ECO:0007669"/>
    <property type="project" value="InterPro"/>
</dbReference>
<name>A0A941E3X1_9BACI</name>
<comment type="cofactor">
    <cofactor evidence="1">
        <name>pantetheine 4'-phosphate</name>
        <dbReference type="ChEBI" id="CHEBI:47942"/>
    </cofactor>
</comment>
<dbReference type="InterPro" id="IPR001242">
    <property type="entry name" value="Condensation_dom"/>
</dbReference>
<evidence type="ECO:0000259" key="5">
    <source>
        <dbReference type="PROSITE" id="PS50075"/>
    </source>
</evidence>
<dbReference type="InterPro" id="IPR006162">
    <property type="entry name" value="Ppantetheine_attach_site"/>
</dbReference>
<comment type="caution">
    <text evidence="6">The sequence shown here is derived from an EMBL/GenBank/DDBJ whole genome shotgun (WGS) entry which is preliminary data.</text>
</comment>
<feature type="non-terminal residue" evidence="6">
    <location>
        <position position="592"/>
    </location>
</feature>
<feature type="non-terminal residue" evidence="6">
    <location>
        <position position="1"/>
    </location>
</feature>
<evidence type="ECO:0000313" key="7">
    <source>
        <dbReference type="Proteomes" id="UP000675284"/>
    </source>
</evidence>
<dbReference type="SUPFAM" id="SSF47336">
    <property type="entry name" value="ACP-like"/>
    <property type="match status" value="1"/>
</dbReference>
<dbReference type="Pfam" id="PF00550">
    <property type="entry name" value="PP-binding"/>
    <property type="match status" value="1"/>
</dbReference>
<dbReference type="SUPFAM" id="SSF52777">
    <property type="entry name" value="CoA-dependent acyltransferases"/>
    <property type="match status" value="2"/>
</dbReference>
<evidence type="ECO:0000256" key="4">
    <source>
        <dbReference type="ARBA" id="ARBA00023194"/>
    </source>
</evidence>
<dbReference type="GO" id="GO:0005829">
    <property type="term" value="C:cytosol"/>
    <property type="evidence" value="ECO:0007669"/>
    <property type="project" value="TreeGrafter"/>
</dbReference>
<protein>
    <submittedName>
        <fullName evidence="6">Non-ribosomal peptide synthetase</fullName>
    </submittedName>
</protein>
<keyword evidence="3" id="KW-0597">Phosphoprotein</keyword>
<dbReference type="RefSeq" id="WP_246484939.1">
    <property type="nucleotide sequence ID" value="NZ_JAGSOT010000128.1"/>
</dbReference>
<keyword evidence="4" id="KW-0045">Antibiotic biosynthesis</keyword>
<sequence length="592" mass="68621">VEKMPLTRNGKLNKYALPEPAEQHLVTNDYVAPRTSTERTLAAIWSEVLGIDKVGIHDNFFDLGGHSLKATALISKIHKQFKVEISLREFLESPTINLLSTYIGNGNRSVYELIEPYEESDFYETSSAQKRMYMLQQYETGTLYNMPLICEIEGSIDPEKIQKSLQQLVSRHDSLRTFFDTVEGEIVQKVLPKANFKLERRFVTETVVNNLLKDFVKTFHLSKAPLFRAELVVSNNKNYLLTDMHHIISDGISLQILINEFMALYNGERLNSLKLQYKDFAVWQNKFWDSIEMKRQEEYWLEQFNGEIPILNLPYDFERPPIQSFKGKNLTYYMDEKLALAVRKMAKDTGSTMNMVLLAAFHLLLAKYSGQDDIVIGTPIAGRPHDDLENMIGMFVNTLALRNKASGNISFEQFLNAVKQNALQSYENQSYQFEELIKKVQVERDTSRHSIFDVMFSMNYAGFDKEFISEDFVLTPIHVESNISKFDLTLTVYDNETMLKYTMEYCTKLFKKETIDRMASHYKEILTKVCTQPTTILSEINILTEYEQHQLLQEFNQTNADYPKDKSLHTLFEEQAEKNPHHIAVVCADQKL</sequence>
<dbReference type="FunFam" id="1.10.1200.10:FF:000005">
    <property type="entry name" value="Nonribosomal peptide synthetase 1"/>
    <property type="match status" value="1"/>
</dbReference>
<dbReference type="CDD" id="cd19531">
    <property type="entry name" value="LCL_NRPS-like"/>
    <property type="match status" value="1"/>
</dbReference>
<keyword evidence="7" id="KW-1185">Reference proteome</keyword>
<dbReference type="GO" id="GO:0031177">
    <property type="term" value="F:phosphopantetheine binding"/>
    <property type="evidence" value="ECO:0007669"/>
    <property type="project" value="InterPro"/>
</dbReference>
<dbReference type="GO" id="GO:0017000">
    <property type="term" value="P:antibiotic biosynthetic process"/>
    <property type="evidence" value="ECO:0007669"/>
    <property type="project" value="UniProtKB-KW"/>
</dbReference>
<dbReference type="GO" id="GO:0043041">
    <property type="term" value="P:amino acid activation for nonribosomal peptide biosynthetic process"/>
    <property type="evidence" value="ECO:0007669"/>
    <property type="project" value="TreeGrafter"/>
</dbReference>
<dbReference type="Pfam" id="PF00668">
    <property type="entry name" value="Condensation"/>
    <property type="match status" value="1"/>
</dbReference>
<evidence type="ECO:0000256" key="2">
    <source>
        <dbReference type="ARBA" id="ARBA00022450"/>
    </source>
</evidence>
<dbReference type="EMBL" id="JAGSOT010000128">
    <property type="protein sequence ID" value="MBR7798353.1"/>
    <property type="molecule type" value="Genomic_DNA"/>
</dbReference>
<dbReference type="Proteomes" id="UP000675284">
    <property type="component" value="Unassembled WGS sequence"/>
</dbReference>
<dbReference type="AlphaFoldDB" id="A0A941E3X1"/>
<dbReference type="PROSITE" id="PS50075">
    <property type="entry name" value="CARRIER"/>
    <property type="match status" value="1"/>
</dbReference>
<dbReference type="GO" id="GO:0044550">
    <property type="term" value="P:secondary metabolite biosynthetic process"/>
    <property type="evidence" value="ECO:0007669"/>
    <property type="project" value="TreeGrafter"/>
</dbReference>
<dbReference type="PROSITE" id="PS00012">
    <property type="entry name" value="PHOSPHOPANTETHEINE"/>
    <property type="match status" value="1"/>
</dbReference>
<feature type="domain" description="Carrier" evidence="5">
    <location>
        <begin position="32"/>
        <end position="107"/>
    </location>
</feature>
<reference evidence="6" key="1">
    <citation type="submission" date="2021-04" db="EMBL/GenBank/DDBJ databases">
        <title>Isolation and polyphasic classification of algal microorganism.</title>
        <authorList>
            <person name="Wang S."/>
        </authorList>
    </citation>
    <scope>NUCLEOTIDE SEQUENCE</scope>
    <source>
        <strain evidence="6">720a</strain>
    </source>
</reference>
<dbReference type="Gene3D" id="3.30.559.30">
    <property type="entry name" value="Nonribosomal peptide synthetase, condensation domain"/>
    <property type="match status" value="1"/>
</dbReference>
<evidence type="ECO:0000256" key="3">
    <source>
        <dbReference type="ARBA" id="ARBA00022553"/>
    </source>
</evidence>
<organism evidence="6 7">
    <name type="scientific">Virgibacillus salarius</name>
    <dbReference type="NCBI Taxonomy" id="447199"/>
    <lineage>
        <taxon>Bacteria</taxon>
        <taxon>Bacillati</taxon>
        <taxon>Bacillota</taxon>
        <taxon>Bacilli</taxon>
        <taxon>Bacillales</taxon>
        <taxon>Bacillaceae</taxon>
        <taxon>Virgibacillus</taxon>
    </lineage>
</organism>
<proteinExistence type="predicted"/>
<dbReference type="InterPro" id="IPR020806">
    <property type="entry name" value="PKS_PP-bd"/>
</dbReference>
<dbReference type="PANTHER" id="PTHR45527">
    <property type="entry name" value="NONRIBOSOMAL PEPTIDE SYNTHETASE"/>
    <property type="match status" value="1"/>
</dbReference>
<dbReference type="InterPro" id="IPR009081">
    <property type="entry name" value="PP-bd_ACP"/>
</dbReference>
<dbReference type="PANTHER" id="PTHR45527:SF14">
    <property type="entry name" value="PLIPASTATIN SYNTHASE SUBUNIT B"/>
    <property type="match status" value="1"/>
</dbReference>
<evidence type="ECO:0000313" key="6">
    <source>
        <dbReference type="EMBL" id="MBR7798353.1"/>
    </source>
</evidence>
<dbReference type="SMART" id="SM00823">
    <property type="entry name" value="PKS_PP"/>
    <property type="match status" value="1"/>
</dbReference>
<dbReference type="Gene3D" id="1.10.1200.10">
    <property type="entry name" value="ACP-like"/>
    <property type="match status" value="1"/>
</dbReference>
<accession>A0A941E3X1</accession>
<dbReference type="SUPFAM" id="SSF56801">
    <property type="entry name" value="Acetyl-CoA synthetase-like"/>
    <property type="match status" value="1"/>
</dbReference>
<dbReference type="Gene3D" id="3.30.559.10">
    <property type="entry name" value="Chloramphenicol acetyltransferase-like domain"/>
    <property type="match status" value="1"/>
</dbReference>
<keyword evidence="2" id="KW-0596">Phosphopantetheine</keyword>